<evidence type="ECO:0000256" key="2">
    <source>
        <dbReference type="SAM" id="SignalP"/>
    </source>
</evidence>
<dbReference type="AlphaFoldDB" id="A0A240E7B8"/>
<proteinExistence type="predicted"/>
<accession>A0A240E7B8</accession>
<dbReference type="PROSITE" id="PS51257">
    <property type="entry name" value="PROKAR_LIPOPROTEIN"/>
    <property type="match status" value="1"/>
</dbReference>
<feature type="chain" id="PRO_5012851169" evidence="2">
    <location>
        <begin position="23"/>
        <end position="421"/>
    </location>
</feature>
<organism evidence="3 4">
    <name type="scientific">Acinetobacter puyangensis</name>
    <dbReference type="NCBI Taxonomy" id="1096779"/>
    <lineage>
        <taxon>Bacteria</taxon>
        <taxon>Pseudomonadati</taxon>
        <taxon>Pseudomonadota</taxon>
        <taxon>Gammaproteobacteria</taxon>
        <taxon>Moraxellales</taxon>
        <taxon>Moraxellaceae</taxon>
        <taxon>Acinetobacter</taxon>
    </lineage>
</organism>
<dbReference type="Proteomes" id="UP000219042">
    <property type="component" value="Unassembled WGS sequence"/>
</dbReference>
<evidence type="ECO:0000256" key="1">
    <source>
        <dbReference type="SAM" id="MobiDB-lite"/>
    </source>
</evidence>
<evidence type="ECO:0000313" key="4">
    <source>
        <dbReference type="Proteomes" id="UP000219042"/>
    </source>
</evidence>
<evidence type="ECO:0000313" key="3">
    <source>
        <dbReference type="EMBL" id="SNX44099.1"/>
    </source>
</evidence>
<keyword evidence="2" id="KW-0732">Signal</keyword>
<reference evidence="4" key="1">
    <citation type="submission" date="2016-09" db="EMBL/GenBank/DDBJ databases">
        <authorList>
            <person name="Varghese N."/>
            <person name="Submissions S."/>
        </authorList>
    </citation>
    <scope>NUCLEOTIDE SEQUENCE [LARGE SCALE GENOMIC DNA]</scope>
    <source>
        <strain evidence="4">ANC 4466</strain>
    </source>
</reference>
<dbReference type="EMBL" id="OANT01000002">
    <property type="protein sequence ID" value="SNX44099.1"/>
    <property type="molecule type" value="Genomic_DNA"/>
</dbReference>
<keyword evidence="4" id="KW-1185">Reference proteome</keyword>
<feature type="signal peptide" evidence="2">
    <location>
        <begin position="1"/>
        <end position="22"/>
    </location>
</feature>
<feature type="region of interest" description="Disordered" evidence="1">
    <location>
        <begin position="28"/>
        <end position="61"/>
    </location>
</feature>
<gene>
    <name evidence="3" type="ORF">SAMN05421731_102258</name>
</gene>
<sequence>MYQIKQPKLVLTALVFGLVALQGCGGGGSSSSESNNSANNTTKPETKPSTPNDLENTTYQPKPIENINPLDIVLISTAESEKSFVEAVKTGLYVQSTFNVIGIGANECAVASGTACQGFIRYYLNRNNELVSDSWAYLSKQNKWIKSDTSGTLLRSTIPLNVALVDDFYHDGKQWSKGSLDTYQRNAVIKYQQDKDHHTFLQNNIRYRLKAAEYDLSILNILPDNKVYYATDAKLYDFGVMLTNQPVYSLVKSDKSYSPNNFYDTAKYSTLSDFITAHSSFSKPFCFVTGLNRLIKFNADGTLAINKQTGCDADLAQFEKDHLIQKYGITTVNDSKVIVLEADLRDIAKLEESSLPINTSQFQTLPVIVKHSDGYIYAGTRYEPNFINKTYENFLNESAFLDYLSYLTGVSKVQIKLPNKD</sequence>
<protein>
    <submittedName>
        <fullName evidence="3">Uncharacterized protein</fullName>
    </submittedName>
</protein>
<name>A0A240E7B8_9GAMM</name>
<feature type="compositionally biased region" description="Polar residues" evidence="1">
    <location>
        <begin position="41"/>
        <end position="60"/>
    </location>
</feature>
<dbReference type="RefSeq" id="WP_097078360.1">
    <property type="nucleotide sequence ID" value="NZ_BAABHT010000010.1"/>
</dbReference>
<feature type="compositionally biased region" description="Low complexity" evidence="1">
    <location>
        <begin position="30"/>
        <end position="40"/>
    </location>
</feature>